<accession>A0A7X3ILI2</accession>
<dbReference type="Pfam" id="PF12010">
    <property type="entry name" value="DUF3502"/>
    <property type="match status" value="1"/>
</dbReference>
<dbReference type="InterPro" id="IPR050490">
    <property type="entry name" value="Bact_solute-bd_prot1"/>
</dbReference>
<feature type="chain" id="PRO_5039498384" evidence="1">
    <location>
        <begin position="25"/>
        <end position="506"/>
    </location>
</feature>
<reference evidence="3 4" key="1">
    <citation type="submission" date="2019-12" db="EMBL/GenBank/DDBJ databases">
        <title>Paenibacillus sp. nov., an endophytic bacterium isolated from the stem of Dendrobium.</title>
        <authorList>
            <person name="Zhao R."/>
        </authorList>
    </citation>
    <scope>NUCLEOTIDE SEQUENCE [LARGE SCALE GENOMIC DNA]</scope>
    <source>
        <strain evidence="3 4">HJL G12</strain>
    </source>
</reference>
<dbReference type="EMBL" id="WUBI01000003">
    <property type="protein sequence ID" value="MWV46139.1"/>
    <property type="molecule type" value="Genomic_DNA"/>
</dbReference>
<gene>
    <name evidence="3" type="ORF">GRF59_21185</name>
</gene>
<dbReference type="Gene3D" id="3.40.190.10">
    <property type="entry name" value="Periplasmic binding protein-like II"/>
    <property type="match status" value="2"/>
</dbReference>
<feature type="signal peptide" evidence="1">
    <location>
        <begin position="1"/>
        <end position="24"/>
    </location>
</feature>
<dbReference type="Proteomes" id="UP000460318">
    <property type="component" value="Unassembled WGS sequence"/>
</dbReference>
<organism evidence="3 4">
    <name type="scientific">Paenibacillus dendrobii</name>
    <dbReference type="NCBI Taxonomy" id="2691084"/>
    <lineage>
        <taxon>Bacteria</taxon>
        <taxon>Bacillati</taxon>
        <taxon>Bacillota</taxon>
        <taxon>Bacilli</taxon>
        <taxon>Bacillales</taxon>
        <taxon>Paenibacillaceae</taxon>
        <taxon>Paenibacillus</taxon>
    </lineage>
</organism>
<evidence type="ECO:0000313" key="3">
    <source>
        <dbReference type="EMBL" id="MWV46139.1"/>
    </source>
</evidence>
<keyword evidence="4" id="KW-1185">Reference proteome</keyword>
<protein>
    <submittedName>
        <fullName evidence="3">Extracellular solute-binding protein</fullName>
    </submittedName>
</protein>
<comment type="caution">
    <text evidence="3">The sequence shown here is derived from an EMBL/GenBank/DDBJ whole genome shotgun (WGS) entry which is preliminary data.</text>
</comment>
<dbReference type="SUPFAM" id="SSF53850">
    <property type="entry name" value="Periplasmic binding protein-like II"/>
    <property type="match status" value="1"/>
</dbReference>
<dbReference type="RefSeq" id="WP_160499694.1">
    <property type="nucleotide sequence ID" value="NZ_WUBI01000003.1"/>
</dbReference>
<dbReference type="Pfam" id="PF13416">
    <property type="entry name" value="SBP_bac_8"/>
    <property type="match status" value="1"/>
</dbReference>
<keyword evidence="1" id="KW-0732">Signal</keyword>
<evidence type="ECO:0000259" key="2">
    <source>
        <dbReference type="Pfam" id="PF12010"/>
    </source>
</evidence>
<sequence>MHHPSFFGRITLYMALTGMFALLAAGCSSSTVEDQGTEPGGSMVNLVYYTIGEPDKDLQMVNDKINEVLAKKIGVTLTYIKVGWQEYDNRLNTMVSAGTPFDIAFASDFTGYVKRGAWLRLNDYLSNVGEGLYDVIDPIFWEGLRMDDGGIYGIPTNKELAVRQQWMYPEELVKKYNIDIAQYNTLESLEPLLQMIKQKEPDYFPMELDKDSQNFFALYGYEYLMDKKLPLMVRSLEPGSKVVNIFETKEARQVLLTLRRYYKAGYINEDAALRESQGLKRGLKVFWKASEGGPLAENSWSKDRGYTVLAHPVTPELVTTESVRGGIMAVSSETKHPVEAIKFLNLLNTDPEVRNLFNYGIEGVHYTLDKSGQVVTIPPKDENGDPIADAPPNYTGVTYTQGNWFILKTMGGANPDPINKWDEFRSSNARVVKSSLLGFTPDLTMMPIQLQNIEMVWQKYYPSLMTGSVDVDTELPKFNQELRQAGLDEVRAEVQRQLDAWRRNHK</sequence>
<dbReference type="PANTHER" id="PTHR43649:SF17">
    <property type="entry name" value="ABC TRANSPORTER SOLUTE BINDING PROTEIN-SUGAR TRANSPORT"/>
    <property type="match status" value="1"/>
</dbReference>
<dbReference type="InterPro" id="IPR022627">
    <property type="entry name" value="DUF3502"/>
</dbReference>
<name>A0A7X3ILI2_9BACL</name>
<dbReference type="PANTHER" id="PTHR43649">
    <property type="entry name" value="ARABINOSE-BINDING PROTEIN-RELATED"/>
    <property type="match status" value="1"/>
</dbReference>
<evidence type="ECO:0000313" key="4">
    <source>
        <dbReference type="Proteomes" id="UP000460318"/>
    </source>
</evidence>
<feature type="domain" description="DUF3502" evidence="2">
    <location>
        <begin position="436"/>
        <end position="502"/>
    </location>
</feature>
<evidence type="ECO:0000256" key="1">
    <source>
        <dbReference type="SAM" id="SignalP"/>
    </source>
</evidence>
<proteinExistence type="predicted"/>
<dbReference type="AlphaFoldDB" id="A0A7X3ILI2"/>
<dbReference type="InterPro" id="IPR006059">
    <property type="entry name" value="SBP"/>
</dbReference>